<dbReference type="Proteomes" id="UP000282322">
    <property type="component" value="Unassembled WGS sequence"/>
</dbReference>
<dbReference type="Gene3D" id="3.20.20.120">
    <property type="entry name" value="Enolase-like C-terminal domain"/>
    <property type="match status" value="1"/>
</dbReference>
<keyword evidence="3 4" id="KW-0456">Lyase</keyword>
<dbReference type="AlphaFoldDB" id="A0A3P3RA84"/>
<dbReference type="SFLD" id="SFLDS00001">
    <property type="entry name" value="Enolase"/>
    <property type="match status" value="1"/>
</dbReference>
<organism evidence="6 7">
    <name type="scientific">Halocatena pleomorpha</name>
    <dbReference type="NCBI Taxonomy" id="1785090"/>
    <lineage>
        <taxon>Archaea</taxon>
        <taxon>Methanobacteriati</taxon>
        <taxon>Methanobacteriota</taxon>
        <taxon>Stenosarchaea group</taxon>
        <taxon>Halobacteria</taxon>
        <taxon>Halobacteriales</taxon>
        <taxon>Natronomonadaceae</taxon>
        <taxon>Halocatena</taxon>
    </lineage>
</organism>
<accession>A0A3P3RA84</accession>
<sequence>MRFERFSVALSDPLTTASTTITRREGFLVWIETETRCGIGESTPLAGWTESIADCRDALSRIEDGWAFETCPSGQDIDAAFGDVLRSAPAARHGLTLACLDLRAKRARQPLYRYLGGRERVTSVPVNATIGDGSVAETVTAAENAVEQGYSCLKCKVGARSVEEDAARLRAVRSAVGSAVELRCDANGAWGREQATAAFEAFEDAGVSYVEQPLSPTDIEGHAALRADTEIGVALDETVRTTPITRVLADQAADVLIIKPMVLGGVDRARATARLAHAAQTDVTPVVTTTIDAAYARAGAIHVGASVPTVIACGLATGELLDTDLACGPSVTRGEIAVPQTAGVGVCGETATGNPVGRSKTTDA</sequence>
<reference evidence="6 7" key="1">
    <citation type="submission" date="2018-11" db="EMBL/GenBank/DDBJ databases">
        <title>Taxonoimc description of Halomarina strain SPP-AMP-1.</title>
        <authorList>
            <person name="Pal Y."/>
            <person name="Srinivasana K."/>
            <person name="Verma A."/>
            <person name="Kumar P."/>
        </authorList>
    </citation>
    <scope>NUCLEOTIDE SEQUENCE [LARGE SCALE GENOMIC DNA]</scope>
    <source>
        <strain evidence="6 7">SPP-AMP-1</strain>
    </source>
</reference>
<comment type="function">
    <text evidence="4">Converts 2-succinyl-6-hydroxy-2,4-cyclohexadiene-1-carboxylate (SHCHC) to 2-succinylbenzoate (OSB).</text>
</comment>
<feature type="binding site" evidence="4">
    <location>
        <position position="211"/>
    </location>
    <ligand>
        <name>Mg(2+)</name>
        <dbReference type="ChEBI" id="CHEBI:18420"/>
    </ligand>
</feature>
<feature type="binding site" evidence="4">
    <location>
        <position position="185"/>
    </location>
    <ligand>
        <name>Mg(2+)</name>
        <dbReference type="ChEBI" id="CHEBI:18420"/>
    </ligand>
</feature>
<dbReference type="GO" id="GO:0009234">
    <property type="term" value="P:menaquinone biosynthetic process"/>
    <property type="evidence" value="ECO:0007669"/>
    <property type="project" value="UniProtKB-UniRule"/>
</dbReference>
<dbReference type="EMBL" id="RRCH01000022">
    <property type="protein sequence ID" value="RRJ30387.1"/>
    <property type="molecule type" value="Genomic_DNA"/>
</dbReference>
<dbReference type="SUPFAM" id="SSF54826">
    <property type="entry name" value="Enolase N-terminal domain-like"/>
    <property type="match status" value="1"/>
</dbReference>
<dbReference type="Pfam" id="PF13378">
    <property type="entry name" value="MR_MLE_C"/>
    <property type="match status" value="1"/>
</dbReference>
<dbReference type="PROSITE" id="PS00909">
    <property type="entry name" value="MR_MLE_2"/>
    <property type="match status" value="1"/>
</dbReference>
<feature type="active site" description="Proton donor" evidence="4">
    <location>
        <position position="156"/>
    </location>
</feature>
<dbReference type="PANTHER" id="PTHR48073">
    <property type="entry name" value="O-SUCCINYLBENZOATE SYNTHASE-RELATED"/>
    <property type="match status" value="1"/>
</dbReference>
<dbReference type="InterPro" id="IPR018110">
    <property type="entry name" value="Mandel_Rmase/mucon_lact_enz_CS"/>
</dbReference>
<dbReference type="RefSeq" id="WP_124955121.1">
    <property type="nucleotide sequence ID" value="NZ_RRCH01000022.1"/>
</dbReference>
<dbReference type="GO" id="GO:0009063">
    <property type="term" value="P:amino acid catabolic process"/>
    <property type="evidence" value="ECO:0007669"/>
    <property type="project" value="InterPro"/>
</dbReference>
<keyword evidence="7" id="KW-1185">Reference proteome</keyword>
<dbReference type="EC" id="4.2.1.113" evidence="4"/>
<dbReference type="PANTHER" id="PTHR48073:SF2">
    <property type="entry name" value="O-SUCCINYLBENZOATE SYNTHASE"/>
    <property type="match status" value="1"/>
</dbReference>
<keyword evidence="2 4" id="KW-0460">Magnesium</keyword>
<gene>
    <name evidence="4" type="primary">menC</name>
    <name evidence="6" type="ORF">EIK79_10085</name>
</gene>
<feature type="active site" description="Proton acceptor" evidence="4">
    <location>
        <position position="259"/>
    </location>
</feature>
<dbReference type="InterPro" id="IPR029017">
    <property type="entry name" value="Enolase-like_N"/>
</dbReference>
<dbReference type="HAMAP" id="MF_00470">
    <property type="entry name" value="MenC_1"/>
    <property type="match status" value="1"/>
</dbReference>
<dbReference type="UniPathway" id="UPA00079"/>
<dbReference type="InterPro" id="IPR029065">
    <property type="entry name" value="Enolase_C-like"/>
</dbReference>
<feature type="domain" description="Mandelate racemase/muconate lactonizing enzyme C-terminal" evidence="5">
    <location>
        <begin position="135"/>
        <end position="232"/>
    </location>
</feature>
<dbReference type="GO" id="GO:0000287">
    <property type="term" value="F:magnesium ion binding"/>
    <property type="evidence" value="ECO:0007669"/>
    <property type="project" value="UniProtKB-UniRule"/>
</dbReference>
<evidence type="ECO:0000313" key="7">
    <source>
        <dbReference type="Proteomes" id="UP000282322"/>
    </source>
</evidence>
<dbReference type="SFLD" id="SFLDF00009">
    <property type="entry name" value="o-succinylbenzoate_synthase"/>
    <property type="match status" value="1"/>
</dbReference>
<comment type="caution">
    <text evidence="6">The sequence shown here is derived from an EMBL/GenBank/DDBJ whole genome shotgun (WGS) entry which is preliminary data.</text>
</comment>
<comment type="cofactor">
    <cofactor evidence="4">
        <name>a divalent metal cation</name>
        <dbReference type="ChEBI" id="CHEBI:60240"/>
    </cofactor>
</comment>
<keyword evidence="4" id="KW-0474">Menaquinone biosynthesis</keyword>
<evidence type="ECO:0000256" key="4">
    <source>
        <dbReference type="HAMAP-Rule" id="MF_00470"/>
    </source>
</evidence>
<comment type="similarity">
    <text evidence="4">Belongs to the mandelate racemase/muconate lactonizing enzyme family. MenC type 1 subfamily.</text>
</comment>
<keyword evidence="1 4" id="KW-0479">Metal-binding</keyword>
<dbReference type="OrthoDB" id="214520at2157"/>
<name>A0A3P3RA84_9EURY</name>
<proteinExistence type="inferred from homology"/>
<dbReference type="InterPro" id="IPR036849">
    <property type="entry name" value="Enolase-like_C_sf"/>
</dbReference>
<evidence type="ECO:0000259" key="5">
    <source>
        <dbReference type="SMART" id="SM00922"/>
    </source>
</evidence>
<feature type="binding site" evidence="4">
    <location>
        <position position="236"/>
    </location>
    <ligand>
        <name>Mg(2+)</name>
        <dbReference type="ChEBI" id="CHEBI:18420"/>
    </ligand>
</feature>
<comment type="catalytic activity">
    <reaction evidence="4">
        <text>(1R,6R)-6-hydroxy-2-succinyl-cyclohexa-2,4-diene-1-carboxylate = 2-succinylbenzoate + H2O</text>
        <dbReference type="Rhea" id="RHEA:10196"/>
        <dbReference type="ChEBI" id="CHEBI:15377"/>
        <dbReference type="ChEBI" id="CHEBI:18325"/>
        <dbReference type="ChEBI" id="CHEBI:58689"/>
        <dbReference type="EC" id="4.2.1.113"/>
    </reaction>
</comment>
<dbReference type="SUPFAM" id="SSF51604">
    <property type="entry name" value="Enolase C-terminal domain-like"/>
    <property type="match status" value="1"/>
</dbReference>
<dbReference type="GO" id="GO:0043748">
    <property type="term" value="F:O-succinylbenzoate synthase activity"/>
    <property type="evidence" value="ECO:0007669"/>
    <property type="project" value="UniProtKB-EC"/>
</dbReference>
<dbReference type="Gene3D" id="3.30.390.10">
    <property type="entry name" value="Enolase-like, N-terminal domain"/>
    <property type="match status" value="1"/>
</dbReference>
<evidence type="ECO:0000256" key="2">
    <source>
        <dbReference type="ARBA" id="ARBA00022842"/>
    </source>
</evidence>
<evidence type="ECO:0000256" key="3">
    <source>
        <dbReference type="ARBA" id="ARBA00023239"/>
    </source>
</evidence>
<evidence type="ECO:0000313" key="6">
    <source>
        <dbReference type="EMBL" id="RRJ30387.1"/>
    </source>
</evidence>
<dbReference type="UniPathway" id="UPA01057">
    <property type="reaction ID" value="UER00165"/>
</dbReference>
<dbReference type="SFLD" id="SFLDG00180">
    <property type="entry name" value="muconate_cycloisomerase"/>
    <property type="match status" value="1"/>
</dbReference>
<dbReference type="InterPro" id="IPR013342">
    <property type="entry name" value="Mandelate_racemase_C"/>
</dbReference>
<dbReference type="InterPro" id="IPR010196">
    <property type="entry name" value="OSB_synthase_MenC1"/>
</dbReference>
<comment type="pathway">
    <text evidence="4">Quinol/quinone metabolism; menaquinone biosynthesis.</text>
</comment>
<comment type="pathway">
    <text evidence="4">Quinol/quinone metabolism; 1,4-dihydroxy-2-naphthoate biosynthesis; 1,4-dihydroxy-2-naphthoate from chorismate: step 4/7.</text>
</comment>
<evidence type="ECO:0000256" key="1">
    <source>
        <dbReference type="ARBA" id="ARBA00022723"/>
    </source>
</evidence>
<dbReference type="SMART" id="SM00922">
    <property type="entry name" value="MR_MLE"/>
    <property type="match status" value="1"/>
</dbReference>
<protein>
    <recommendedName>
        <fullName evidence="4">o-succinylbenzoate synthase</fullName>
        <shortName evidence="4">OSB synthase</shortName>
        <shortName evidence="4">OSBS</shortName>
        <ecNumber evidence="4">4.2.1.113</ecNumber>
    </recommendedName>
    <alternativeName>
        <fullName evidence="4">4-(2'-carboxyphenyl)-4-oxybutyric acid synthase</fullName>
    </alternativeName>
    <alternativeName>
        <fullName evidence="4">o-succinylbenzoic acid synthase</fullName>
    </alternativeName>
</protein>